<reference evidence="1 2" key="1">
    <citation type="submission" date="2022-09" db="EMBL/GenBank/DDBJ databases">
        <title>The outer-membrane cytochrome OmcA is essential for infection of Shewanella oneidensis by a zebrafish-associated bacteriophage.</title>
        <authorList>
            <person name="Grenfell A.W."/>
            <person name="Intile P."/>
            <person name="Mcfarlane J."/>
            <person name="Leung D."/>
            <person name="Abdalla K."/>
            <person name="Wold M."/>
            <person name="Kees E."/>
            <person name="Gralnick J."/>
        </authorList>
    </citation>
    <scope>NUCLEOTIDE SEQUENCE [LARGE SCALE GENOMIC DNA]</scope>
    <source>
        <strain evidence="1 2">NF-5</strain>
    </source>
</reference>
<keyword evidence="2" id="KW-1185">Reference proteome</keyword>
<name>A0ABT6UGI4_9GAMM</name>
<evidence type="ECO:0000313" key="2">
    <source>
        <dbReference type="Proteomes" id="UP001159075"/>
    </source>
</evidence>
<sequence>MNKHKPFCLTANLLTPLVIKRSSINLASLLYHACWLHTHDQQNAIELLDSLLVRTEGVHHGSNMTFGVKPSSPLIALELKTVGRMGQETDFSKSLLLPNGRGNKYIKVITNGGVYKTRFETHKAYHSSMVHFYGNGDGYAIAELLNHYVGALGVYANRGSGTISEFTCEPAKEDWSLTRPKADGSNELMRSIRADFASTAGIDLEDYEITKGKVIPPFYCGEQTDVYSPAAVLLTRHKTN</sequence>
<evidence type="ECO:0000313" key="1">
    <source>
        <dbReference type="EMBL" id="MDI5832616.1"/>
    </source>
</evidence>
<proteinExistence type="predicted"/>
<comment type="caution">
    <text evidence="1">The sequence shown here is derived from an EMBL/GenBank/DDBJ whole genome shotgun (WGS) entry which is preliminary data.</text>
</comment>
<dbReference type="EMBL" id="JAOTLW010000013">
    <property type="protein sequence ID" value="MDI5832616.1"/>
    <property type="molecule type" value="Genomic_DNA"/>
</dbReference>
<gene>
    <name evidence="1" type="ORF">ODY93_13635</name>
</gene>
<protein>
    <submittedName>
        <fullName evidence="1">Uncharacterized protein</fullName>
    </submittedName>
</protein>
<dbReference type="RefSeq" id="WP_282679587.1">
    <property type="nucleotide sequence ID" value="NZ_CP106875.1"/>
</dbReference>
<accession>A0ABT6UGI4</accession>
<dbReference type="Proteomes" id="UP001159075">
    <property type="component" value="Unassembled WGS sequence"/>
</dbReference>
<organism evidence="1 2">
    <name type="scientific">Shewanella xiamenensis</name>
    <dbReference type="NCBI Taxonomy" id="332186"/>
    <lineage>
        <taxon>Bacteria</taxon>
        <taxon>Pseudomonadati</taxon>
        <taxon>Pseudomonadota</taxon>
        <taxon>Gammaproteobacteria</taxon>
        <taxon>Alteromonadales</taxon>
        <taxon>Shewanellaceae</taxon>
        <taxon>Shewanella</taxon>
    </lineage>
</organism>